<proteinExistence type="predicted"/>
<accession>A0AAV8ZME9</accession>
<dbReference type="AlphaFoldDB" id="A0AAV8ZME9"/>
<reference evidence="1" key="1">
    <citation type="journal article" date="2023" name="Insect Mol. Biol.">
        <title>Genome sequencing provides insights into the evolution of gene families encoding plant cell wall-degrading enzymes in longhorned beetles.</title>
        <authorList>
            <person name="Shin N.R."/>
            <person name="Okamura Y."/>
            <person name="Kirsch R."/>
            <person name="Pauchet Y."/>
        </authorList>
    </citation>
    <scope>NUCLEOTIDE SEQUENCE</scope>
    <source>
        <strain evidence="1">RBIC_L_NR</strain>
    </source>
</reference>
<protein>
    <submittedName>
        <fullName evidence="1">Uncharacterized protein</fullName>
    </submittedName>
</protein>
<dbReference type="EMBL" id="JANEYF010001294">
    <property type="protein sequence ID" value="KAJ8964921.1"/>
    <property type="molecule type" value="Genomic_DNA"/>
</dbReference>
<evidence type="ECO:0000313" key="1">
    <source>
        <dbReference type="EMBL" id="KAJ8964921.1"/>
    </source>
</evidence>
<name>A0AAV8ZME9_9CUCU</name>
<sequence>MLQQYVNEFNFLMRNIMLLDFLQSSLQMAALGVQILVVSIRRPRCIFEFSFMKYFRQKFIESIFQKKLQYS</sequence>
<gene>
    <name evidence="1" type="ORF">NQ314_004528</name>
</gene>
<organism evidence="1 2">
    <name type="scientific">Rhamnusium bicolor</name>
    <dbReference type="NCBI Taxonomy" id="1586634"/>
    <lineage>
        <taxon>Eukaryota</taxon>
        <taxon>Metazoa</taxon>
        <taxon>Ecdysozoa</taxon>
        <taxon>Arthropoda</taxon>
        <taxon>Hexapoda</taxon>
        <taxon>Insecta</taxon>
        <taxon>Pterygota</taxon>
        <taxon>Neoptera</taxon>
        <taxon>Endopterygota</taxon>
        <taxon>Coleoptera</taxon>
        <taxon>Polyphaga</taxon>
        <taxon>Cucujiformia</taxon>
        <taxon>Chrysomeloidea</taxon>
        <taxon>Cerambycidae</taxon>
        <taxon>Lepturinae</taxon>
        <taxon>Rhagiini</taxon>
        <taxon>Rhamnusium</taxon>
    </lineage>
</organism>
<keyword evidence="2" id="KW-1185">Reference proteome</keyword>
<comment type="caution">
    <text evidence="1">The sequence shown here is derived from an EMBL/GenBank/DDBJ whole genome shotgun (WGS) entry which is preliminary data.</text>
</comment>
<dbReference type="Proteomes" id="UP001162156">
    <property type="component" value="Unassembled WGS sequence"/>
</dbReference>
<evidence type="ECO:0000313" key="2">
    <source>
        <dbReference type="Proteomes" id="UP001162156"/>
    </source>
</evidence>